<keyword evidence="3 7" id="KW-1133">Transmembrane helix</keyword>
<feature type="transmembrane region" description="Helical" evidence="7">
    <location>
        <begin position="153"/>
        <end position="183"/>
    </location>
</feature>
<evidence type="ECO:0000313" key="9">
    <source>
        <dbReference type="EMBL" id="REG77611.1"/>
    </source>
</evidence>
<dbReference type="PANTHER" id="PTHR21624:SF1">
    <property type="entry name" value="ALKYLGLYCEROL MONOOXYGENASE"/>
    <property type="match status" value="1"/>
</dbReference>
<keyword evidence="10" id="KW-1185">Reference proteome</keyword>
<accession>A0A3E0D6Q2</accession>
<protein>
    <submittedName>
        <fullName evidence="9">Sterol desaturase/sphingolipid hydroxylase (Fatty acid hydroxylase superfamily)</fullName>
    </submittedName>
</protein>
<comment type="caution">
    <text evidence="9">The sequence shown here is derived from an EMBL/GenBank/DDBJ whole genome shotgun (WGS) entry which is preliminary data.</text>
</comment>
<dbReference type="Pfam" id="PF04116">
    <property type="entry name" value="FA_hydroxylase"/>
    <property type="match status" value="1"/>
</dbReference>
<comment type="subcellular location">
    <subcellularLocation>
        <location evidence="1">Endomembrane system</location>
        <topology evidence="1">Multi-pass membrane protein</topology>
    </subcellularLocation>
</comment>
<evidence type="ECO:0000259" key="8">
    <source>
        <dbReference type="Pfam" id="PF04116"/>
    </source>
</evidence>
<feature type="domain" description="Fatty acid hydroxylase" evidence="8">
    <location>
        <begin position="103"/>
        <end position="233"/>
    </location>
</feature>
<organism evidence="9 10">
    <name type="scientific">Algoriphagus antarcticus</name>
    <dbReference type="NCBI Taxonomy" id="238540"/>
    <lineage>
        <taxon>Bacteria</taxon>
        <taxon>Pseudomonadati</taxon>
        <taxon>Bacteroidota</taxon>
        <taxon>Cytophagia</taxon>
        <taxon>Cytophagales</taxon>
        <taxon>Cyclobacteriaceae</taxon>
        <taxon>Algoriphagus</taxon>
    </lineage>
</organism>
<dbReference type="GO" id="GO:0050479">
    <property type="term" value="F:glyceryl-ether monooxygenase activity"/>
    <property type="evidence" value="ECO:0007669"/>
    <property type="project" value="TreeGrafter"/>
</dbReference>
<dbReference type="PANTHER" id="PTHR21624">
    <property type="entry name" value="STEROL DESATURASE-RELATED PROTEIN"/>
    <property type="match status" value="1"/>
</dbReference>
<feature type="transmembrane region" description="Helical" evidence="7">
    <location>
        <begin position="58"/>
        <end position="83"/>
    </location>
</feature>
<gene>
    <name evidence="9" type="ORF">C8N25_14025</name>
</gene>
<dbReference type="GO" id="GO:0006643">
    <property type="term" value="P:membrane lipid metabolic process"/>
    <property type="evidence" value="ECO:0007669"/>
    <property type="project" value="TreeGrafter"/>
</dbReference>
<dbReference type="AlphaFoldDB" id="A0A3E0D6Q2"/>
<evidence type="ECO:0000256" key="1">
    <source>
        <dbReference type="ARBA" id="ARBA00004127"/>
    </source>
</evidence>
<dbReference type="GO" id="GO:0005506">
    <property type="term" value="F:iron ion binding"/>
    <property type="evidence" value="ECO:0007669"/>
    <property type="project" value="InterPro"/>
</dbReference>
<feature type="transmembrane region" description="Helical" evidence="7">
    <location>
        <begin position="25"/>
        <end position="46"/>
    </location>
</feature>
<evidence type="ECO:0000256" key="2">
    <source>
        <dbReference type="ARBA" id="ARBA00022692"/>
    </source>
</evidence>
<keyword evidence="4" id="KW-0560">Oxidoreductase</keyword>
<name>A0A3E0D6Q2_9BACT</name>
<dbReference type="InterPro" id="IPR051689">
    <property type="entry name" value="Sterol_desaturase/TMEM195"/>
</dbReference>
<dbReference type="GO" id="GO:0016020">
    <property type="term" value="C:membrane"/>
    <property type="evidence" value="ECO:0007669"/>
    <property type="project" value="GOC"/>
</dbReference>
<evidence type="ECO:0000256" key="5">
    <source>
        <dbReference type="ARBA" id="ARBA00023098"/>
    </source>
</evidence>
<dbReference type="EMBL" id="QUNF01000040">
    <property type="protein sequence ID" value="REG77611.1"/>
    <property type="molecule type" value="Genomic_DNA"/>
</dbReference>
<dbReference type="InterPro" id="IPR006694">
    <property type="entry name" value="Fatty_acid_hydroxylase"/>
</dbReference>
<keyword evidence="5" id="KW-0443">Lipid metabolism</keyword>
<evidence type="ECO:0000256" key="6">
    <source>
        <dbReference type="ARBA" id="ARBA00023136"/>
    </source>
</evidence>
<reference evidence="9 10" key="1">
    <citation type="submission" date="2018-08" db="EMBL/GenBank/DDBJ databases">
        <title>Genomic Encyclopedia of Archaeal and Bacterial Type Strains, Phase II (KMG-II): from individual species to whole genera.</title>
        <authorList>
            <person name="Goeker M."/>
        </authorList>
    </citation>
    <scope>NUCLEOTIDE SEQUENCE [LARGE SCALE GENOMIC DNA]</scope>
    <source>
        <strain evidence="9 10">DSM 15986</strain>
    </source>
</reference>
<proteinExistence type="predicted"/>
<evidence type="ECO:0000256" key="3">
    <source>
        <dbReference type="ARBA" id="ARBA00022989"/>
    </source>
</evidence>
<evidence type="ECO:0000313" key="10">
    <source>
        <dbReference type="Proteomes" id="UP000256405"/>
    </source>
</evidence>
<evidence type="ECO:0000256" key="7">
    <source>
        <dbReference type="SAM" id="Phobius"/>
    </source>
</evidence>
<feature type="transmembrane region" description="Helical" evidence="7">
    <location>
        <begin position="95"/>
        <end position="114"/>
    </location>
</feature>
<dbReference type="Proteomes" id="UP000256405">
    <property type="component" value="Unassembled WGS sequence"/>
</dbReference>
<keyword evidence="2 7" id="KW-0812">Transmembrane</keyword>
<evidence type="ECO:0000256" key="4">
    <source>
        <dbReference type="ARBA" id="ARBA00023002"/>
    </source>
</evidence>
<dbReference type="OrthoDB" id="9770329at2"/>
<keyword evidence="6 7" id="KW-0472">Membrane</keyword>
<dbReference type="GO" id="GO:0012505">
    <property type="term" value="C:endomembrane system"/>
    <property type="evidence" value="ECO:0007669"/>
    <property type="project" value="UniProtKB-SubCell"/>
</dbReference>
<dbReference type="GO" id="GO:0008610">
    <property type="term" value="P:lipid biosynthetic process"/>
    <property type="evidence" value="ECO:0007669"/>
    <property type="project" value="InterPro"/>
</dbReference>
<dbReference type="RefSeq" id="WP_086543892.1">
    <property type="nucleotide sequence ID" value="NZ_MSSW01000098.1"/>
</dbReference>
<sequence length="328" mass="38898">MSNLFGAPTIDLQNIKSFISNAPEIVVWAAPILFLFVLIEWIYSTLHNKKIYNKKETFASICVGIGNIFISFLLKFSIFYSIILVYNMLPWRLYLNWWTLIPCYITLDFCSYWAHRISHHQRFWWATHVVHHSGENYNLTTSFRLSWVQHIKIIFFLPVALCGFHPIIFFVANQIAILFQFWVHTEYIKKLPRFVEYIFATPSNHRVHHGSQDKFINKNFGATFILWDRMFRTYQPEDEKVVYGLTHKLDKPGNPFYINFHEFIDIWKDVRRADGIRKKMFYMFGDPIDVAKDKVRTEDESKRAKKPGIPRKKSALNQVVSATESYFG</sequence>